<keyword evidence="4" id="KW-0804">Transcription</keyword>
<dbReference type="InterPro" id="IPR005119">
    <property type="entry name" value="LysR_subst-bd"/>
</dbReference>
<reference evidence="7" key="1">
    <citation type="submission" date="2020-12" db="EMBL/GenBank/DDBJ databases">
        <title>Oil enriched cultivation method for isolating marine PHA-producing bacteria.</title>
        <authorList>
            <person name="Zheng W."/>
            <person name="Yu S."/>
            <person name="Huang Y."/>
        </authorList>
    </citation>
    <scope>NUCLEOTIDE SEQUENCE</scope>
    <source>
        <strain evidence="7">SY-2-12</strain>
    </source>
</reference>
<dbReference type="Gene3D" id="1.10.10.10">
    <property type="entry name" value="Winged helix-like DNA-binding domain superfamily/Winged helix DNA-binding domain"/>
    <property type="match status" value="1"/>
</dbReference>
<evidence type="ECO:0000256" key="3">
    <source>
        <dbReference type="ARBA" id="ARBA00023125"/>
    </source>
</evidence>
<dbReference type="GO" id="GO:0032993">
    <property type="term" value="C:protein-DNA complex"/>
    <property type="evidence" value="ECO:0007669"/>
    <property type="project" value="TreeGrafter"/>
</dbReference>
<dbReference type="InterPro" id="IPR000847">
    <property type="entry name" value="LysR_HTH_N"/>
</dbReference>
<name>A0A939J1D7_9HYPH</name>
<evidence type="ECO:0000256" key="4">
    <source>
        <dbReference type="ARBA" id="ARBA00023163"/>
    </source>
</evidence>
<dbReference type="FunFam" id="1.10.10.10:FF:000001">
    <property type="entry name" value="LysR family transcriptional regulator"/>
    <property type="match status" value="1"/>
</dbReference>
<dbReference type="SUPFAM" id="SSF46785">
    <property type="entry name" value="Winged helix' DNA-binding domain"/>
    <property type="match status" value="1"/>
</dbReference>
<dbReference type="Proteomes" id="UP000664096">
    <property type="component" value="Unassembled WGS sequence"/>
</dbReference>
<proteinExistence type="inferred from homology"/>
<dbReference type="PANTHER" id="PTHR30346">
    <property type="entry name" value="TRANSCRIPTIONAL DUAL REGULATOR HCAR-RELATED"/>
    <property type="match status" value="1"/>
</dbReference>
<dbReference type="RefSeq" id="WP_207139730.1">
    <property type="nucleotide sequence ID" value="NZ_JAEKJZ010000001.1"/>
</dbReference>
<dbReference type="Gene3D" id="3.40.190.10">
    <property type="entry name" value="Periplasmic binding protein-like II"/>
    <property type="match status" value="2"/>
</dbReference>
<dbReference type="Pfam" id="PF00126">
    <property type="entry name" value="HTH_1"/>
    <property type="match status" value="1"/>
</dbReference>
<dbReference type="GO" id="GO:0003700">
    <property type="term" value="F:DNA-binding transcription factor activity"/>
    <property type="evidence" value="ECO:0007669"/>
    <property type="project" value="InterPro"/>
</dbReference>
<evidence type="ECO:0000256" key="2">
    <source>
        <dbReference type="ARBA" id="ARBA00023015"/>
    </source>
</evidence>
<comment type="similarity">
    <text evidence="1">Belongs to the LysR transcriptional regulatory family.</text>
</comment>
<protein>
    <submittedName>
        <fullName evidence="7">LysR family transcriptional regulator</fullName>
    </submittedName>
</protein>
<gene>
    <name evidence="7" type="ORF">JF539_07745</name>
</gene>
<dbReference type="AlphaFoldDB" id="A0A939J1D7"/>
<sequence length="321" mass="35327">MKEGPKRQEIELRHIRHFIAAVEQGSFRKAGVVLGLSQSTISRCIAELEDRIGASLFHRHSWGISETFAGQRFLTTARKTLETVDAGTHDVAAVGRGEHGFVRIGIYSSIAWGFLARLLREYCALHQDVQIEMIDGPAEELASEIRRLRLDVAFLAGTPELRDCEHSQLWSERVFVALPNYHSLADHDTLVWRNLVGETFIVSASASGDEVRAHLVRELVGLGGCPYIEVQEVGLDNLLPLVALGRGLTLVCEAMTVAQFPGVTYRPISGELVPFSAVWSARNDNPAFRRLLSLAKSMAVRSQPSAPEQSAAPSQTHDPLS</sequence>
<dbReference type="InterPro" id="IPR036388">
    <property type="entry name" value="WH-like_DNA-bd_sf"/>
</dbReference>
<evidence type="ECO:0000259" key="6">
    <source>
        <dbReference type="PROSITE" id="PS50931"/>
    </source>
</evidence>
<dbReference type="EMBL" id="JAEKJZ010000001">
    <property type="protein sequence ID" value="MBN9670228.1"/>
    <property type="molecule type" value="Genomic_DNA"/>
</dbReference>
<dbReference type="GO" id="GO:0003677">
    <property type="term" value="F:DNA binding"/>
    <property type="evidence" value="ECO:0007669"/>
    <property type="project" value="UniProtKB-KW"/>
</dbReference>
<feature type="domain" description="HTH lysR-type" evidence="6">
    <location>
        <begin position="10"/>
        <end position="67"/>
    </location>
</feature>
<feature type="region of interest" description="Disordered" evidence="5">
    <location>
        <begin position="300"/>
        <end position="321"/>
    </location>
</feature>
<evidence type="ECO:0000256" key="1">
    <source>
        <dbReference type="ARBA" id="ARBA00009437"/>
    </source>
</evidence>
<organism evidence="7 8">
    <name type="scientific">Roseibium aggregatum</name>
    <dbReference type="NCBI Taxonomy" id="187304"/>
    <lineage>
        <taxon>Bacteria</taxon>
        <taxon>Pseudomonadati</taxon>
        <taxon>Pseudomonadota</taxon>
        <taxon>Alphaproteobacteria</taxon>
        <taxon>Hyphomicrobiales</taxon>
        <taxon>Stappiaceae</taxon>
        <taxon>Roseibium</taxon>
    </lineage>
</organism>
<keyword evidence="3" id="KW-0238">DNA-binding</keyword>
<evidence type="ECO:0000313" key="7">
    <source>
        <dbReference type="EMBL" id="MBN9670228.1"/>
    </source>
</evidence>
<accession>A0A939J1D7</accession>
<evidence type="ECO:0000256" key="5">
    <source>
        <dbReference type="SAM" id="MobiDB-lite"/>
    </source>
</evidence>
<dbReference type="InterPro" id="IPR036390">
    <property type="entry name" value="WH_DNA-bd_sf"/>
</dbReference>
<evidence type="ECO:0000313" key="8">
    <source>
        <dbReference type="Proteomes" id="UP000664096"/>
    </source>
</evidence>
<comment type="caution">
    <text evidence="7">The sequence shown here is derived from an EMBL/GenBank/DDBJ whole genome shotgun (WGS) entry which is preliminary data.</text>
</comment>
<dbReference type="Pfam" id="PF03466">
    <property type="entry name" value="LysR_substrate"/>
    <property type="match status" value="1"/>
</dbReference>
<dbReference type="PANTHER" id="PTHR30346:SF0">
    <property type="entry name" value="HCA OPERON TRANSCRIPTIONAL ACTIVATOR HCAR"/>
    <property type="match status" value="1"/>
</dbReference>
<dbReference type="SUPFAM" id="SSF53850">
    <property type="entry name" value="Periplasmic binding protein-like II"/>
    <property type="match status" value="1"/>
</dbReference>
<dbReference type="PRINTS" id="PR00039">
    <property type="entry name" value="HTHLYSR"/>
</dbReference>
<keyword evidence="2" id="KW-0805">Transcription regulation</keyword>
<dbReference type="PROSITE" id="PS50931">
    <property type="entry name" value="HTH_LYSR"/>
    <property type="match status" value="1"/>
</dbReference>
<dbReference type="CDD" id="cd08414">
    <property type="entry name" value="PBP2_LTTR_aromatics_like"/>
    <property type="match status" value="1"/>
</dbReference>